<dbReference type="FunFam" id="2.20.20.110:FF:000002">
    <property type="entry name" value="DNA repair protein Rad4 family"/>
    <property type="match status" value="1"/>
</dbReference>
<evidence type="ECO:0000256" key="6">
    <source>
        <dbReference type="SAM" id="MobiDB-lite"/>
    </source>
</evidence>
<evidence type="ECO:0000313" key="11">
    <source>
        <dbReference type="Proteomes" id="UP000238479"/>
    </source>
</evidence>
<dbReference type="OMA" id="WVHIDAV"/>
<feature type="compositionally biased region" description="Basic residues" evidence="6">
    <location>
        <begin position="32"/>
        <end position="41"/>
    </location>
</feature>
<feature type="domain" description="Rad4 beta-hairpin" evidence="8">
    <location>
        <begin position="686"/>
        <end position="749"/>
    </location>
</feature>
<sequence length="957" mass="106749">MRGQKESKRSKESAASASGTLGDLSEEAVAKLVRRANRSGKKKCENQLHPCDLIGKQESRPQRDKKDVDATVGSNALETQACSRDALQKVSRDAKGDGESFQCSFTNSREELNDSDWEDGPVPISNSMGGHEVTIEINETPDSRRRKRSRRASVEDKELAELVHKAHLLCLIARGRLIDRACDDALIQASLLSVLPEHLLHISKVAKLTAKHLLPLVFWFQSNFRVRTTSVRRSFHSALNFALETHEGTQEEIAALSVALFRALNLTTRLVSILNVASLKPEADKTDCSSEDASRLSKGIFSTSTPMVARRNEVPVSPATSSERNSVGETPQIGSYKSEDCHLTSSETRCKGSDVYELNDKMTDTLACEEWNDMSEACHTKKSQESKRRGDLEFEMQLQMALSATAVPTAGIKIGSDNKDSNSNVAKRLKRTVCEESPISSQSISTAVGSRKEGSPLYWAEVYCNGENLTGKWLHIDAINAIIDGEQKVEAVAAACKTPLRYVVAFAGNGAKDVTRRYCLKWYQIASQRVNPIWWDKVLAPLRDLEVRATGGMVHLDKEHTGSSSEHNKENFLNKSGSAEMNYLPGNVNLNAKSSLEGSKETGKGLDVESSSRSFEIATRNSLEDMELETRALTEPLPTNQQAYKNHHLYAIEKWLTKHQVLHPKGPILGFCSGHPVYPRTCVQTLKTKHKWLREGLQVKPNERPVKELKRSIKPQKVQVLEDDDYVGGNSIGTIELYGKWQLEPLHLPHAINGKVPKNDHGNVEVWSEKCLPPGTVHLRLPRVFSVAKRLEIDYAPAMVDFEFKNGQSYPVFDGIVVCAEFKDAILEAYAEERDRREAVEKKRYEMQAISRWYQLLSSIVTRQRIQNRYGESSSTASAETENVNSKLDVQLGGGQNDEEPLGCQQGGLHENTPDDPTIELDNHEHVFLTENQSFDEDNLLVTKRCLCGFSVQVEEL</sequence>
<evidence type="ECO:0000259" key="9">
    <source>
        <dbReference type="SMART" id="SM01032"/>
    </source>
</evidence>
<evidence type="ECO:0000256" key="4">
    <source>
        <dbReference type="ARBA" id="ARBA00023204"/>
    </source>
</evidence>
<dbReference type="PANTHER" id="PTHR12135:SF0">
    <property type="entry name" value="DNA REPAIR PROTEIN COMPLEMENTING XP-C CELLS"/>
    <property type="match status" value="1"/>
</dbReference>
<dbReference type="SMART" id="SM01031">
    <property type="entry name" value="BHD_2"/>
    <property type="match status" value="1"/>
</dbReference>
<dbReference type="Pfam" id="PF10404">
    <property type="entry name" value="BHD_2"/>
    <property type="match status" value="1"/>
</dbReference>
<dbReference type="Proteomes" id="UP000238479">
    <property type="component" value="Chromosome 3"/>
</dbReference>
<name>A0A2P6RGP5_ROSCH</name>
<comment type="similarity">
    <text evidence="2">Belongs to the XPC family.</text>
</comment>
<accession>A0A2P6RGP5</accession>
<feature type="region of interest" description="Disordered" evidence="6">
    <location>
        <begin position="892"/>
        <end position="917"/>
    </location>
</feature>
<dbReference type="EMBL" id="PDCK01000041">
    <property type="protein sequence ID" value="PRQ45598.1"/>
    <property type="molecule type" value="Genomic_DNA"/>
</dbReference>
<dbReference type="Gramene" id="PRQ45598">
    <property type="protein sequence ID" value="PRQ45598"/>
    <property type="gene ID" value="RchiOBHm_Chr3g0493161"/>
</dbReference>
<evidence type="ECO:0000259" key="7">
    <source>
        <dbReference type="SMART" id="SM01030"/>
    </source>
</evidence>
<dbReference type="Pfam" id="PF10405">
    <property type="entry name" value="BHD_3"/>
    <property type="match status" value="1"/>
</dbReference>
<dbReference type="GO" id="GO:0071942">
    <property type="term" value="C:XPC complex"/>
    <property type="evidence" value="ECO:0007669"/>
    <property type="project" value="TreeGrafter"/>
</dbReference>
<feature type="domain" description="Rad4 beta-hairpin" evidence="7">
    <location>
        <begin position="633"/>
        <end position="684"/>
    </location>
</feature>
<feature type="domain" description="Rad4 beta-hairpin" evidence="9">
    <location>
        <begin position="756"/>
        <end position="830"/>
    </location>
</feature>
<dbReference type="GO" id="GO:0005737">
    <property type="term" value="C:cytoplasm"/>
    <property type="evidence" value="ECO:0007669"/>
    <property type="project" value="TreeGrafter"/>
</dbReference>
<feature type="compositionally biased region" description="Basic and acidic residues" evidence="6">
    <location>
        <begin position="1"/>
        <end position="12"/>
    </location>
</feature>
<dbReference type="Gene3D" id="3.90.260.10">
    <property type="entry name" value="Transglutaminase-like"/>
    <property type="match status" value="1"/>
</dbReference>
<dbReference type="GO" id="GO:0006298">
    <property type="term" value="P:mismatch repair"/>
    <property type="evidence" value="ECO:0007669"/>
    <property type="project" value="TreeGrafter"/>
</dbReference>
<dbReference type="GO" id="GO:0000111">
    <property type="term" value="C:nucleotide-excision repair factor 2 complex"/>
    <property type="evidence" value="ECO:0007669"/>
    <property type="project" value="TreeGrafter"/>
</dbReference>
<dbReference type="GO" id="GO:0003697">
    <property type="term" value="F:single-stranded DNA binding"/>
    <property type="evidence" value="ECO:0007669"/>
    <property type="project" value="TreeGrafter"/>
</dbReference>
<dbReference type="InterPro" id="IPR018327">
    <property type="entry name" value="BHD_2"/>
</dbReference>
<dbReference type="InterPro" id="IPR004583">
    <property type="entry name" value="DNA_repair_Rad4"/>
</dbReference>
<keyword evidence="11" id="KW-1185">Reference proteome</keyword>
<feature type="compositionally biased region" description="Basic and acidic residues" evidence="6">
    <location>
        <begin position="55"/>
        <end position="69"/>
    </location>
</feature>
<comment type="subcellular location">
    <subcellularLocation>
        <location evidence="1">Nucleus</location>
    </subcellularLocation>
</comment>
<dbReference type="InterPro" id="IPR018325">
    <property type="entry name" value="Rad4/PNGase_transGLS-fold"/>
</dbReference>
<comment type="caution">
    <text evidence="10">The sequence shown here is derived from an EMBL/GenBank/DDBJ whole genome shotgun (WGS) entry which is preliminary data.</text>
</comment>
<gene>
    <name evidence="10" type="ORF">RchiOBHm_Chr3g0493161</name>
</gene>
<evidence type="ECO:0000256" key="3">
    <source>
        <dbReference type="ARBA" id="ARBA00022763"/>
    </source>
</evidence>
<evidence type="ECO:0000256" key="5">
    <source>
        <dbReference type="ARBA" id="ARBA00023242"/>
    </source>
</evidence>
<reference evidence="10 11" key="1">
    <citation type="journal article" date="2018" name="Nat. Genet.">
        <title>The Rosa genome provides new insights in the design of modern roses.</title>
        <authorList>
            <person name="Bendahmane M."/>
        </authorList>
    </citation>
    <scope>NUCLEOTIDE SEQUENCE [LARGE SCALE GENOMIC DNA]</scope>
    <source>
        <strain evidence="11">cv. Old Blush</strain>
    </source>
</reference>
<dbReference type="FunFam" id="3.30.70.2460:FF:000001">
    <property type="entry name" value="DNA repair protein Rad4 family"/>
    <property type="match status" value="1"/>
</dbReference>
<keyword evidence="3" id="KW-0227">DNA damage</keyword>
<dbReference type="Gene3D" id="2.20.20.110">
    <property type="entry name" value="Rad4, beta-hairpin domain BHD1"/>
    <property type="match status" value="1"/>
</dbReference>
<proteinExistence type="inferred from homology"/>
<dbReference type="STRING" id="74649.A0A2P6RGP5"/>
<feature type="compositionally biased region" description="Polar residues" evidence="6">
    <location>
        <begin position="318"/>
        <end position="335"/>
    </location>
</feature>
<dbReference type="Pfam" id="PF03835">
    <property type="entry name" value="Rad4"/>
    <property type="match status" value="1"/>
</dbReference>
<evidence type="ECO:0000313" key="10">
    <source>
        <dbReference type="EMBL" id="PRQ45598.1"/>
    </source>
</evidence>
<feature type="region of interest" description="Disordered" evidence="6">
    <location>
        <begin position="312"/>
        <end position="340"/>
    </location>
</feature>
<keyword evidence="5" id="KW-0539">Nucleus</keyword>
<evidence type="ECO:0000259" key="8">
    <source>
        <dbReference type="SMART" id="SM01031"/>
    </source>
</evidence>
<keyword evidence="4" id="KW-0234">DNA repair</keyword>
<dbReference type="Pfam" id="PF10403">
    <property type="entry name" value="BHD_1"/>
    <property type="match status" value="1"/>
</dbReference>
<dbReference type="InterPro" id="IPR042488">
    <property type="entry name" value="Rad4_BHD3_sf"/>
</dbReference>
<dbReference type="SMART" id="SM01030">
    <property type="entry name" value="BHD_1"/>
    <property type="match status" value="1"/>
</dbReference>
<dbReference type="InterPro" id="IPR018328">
    <property type="entry name" value="Rad4_beta-hairpin_dom3"/>
</dbReference>
<dbReference type="AlphaFoldDB" id="A0A2P6RGP5"/>
<dbReference type="OrthoDB" id="300780at2759"/>
<dbReference type="InterPro" id="IPR038765">
    <property type="entry name" value="Papain-like_cys_pep_sf"/>
</dbReference>
<protein>
    <submittedName>
        <fullName evidence="10">Putative DNA repair protein Rad4</fullName>
    </submittedName>
</protein>
<dbReference type="GO" id="GO:0006289">
    <property type="term" value="P:nucleotide-excision repair"/>
    <property type="evidence" value="ECO:0007669"/>
    <property type="project" value="InterPro"/>
</dbReference>
<dbReference type="SUPFAM" id="SSF54001">
    <property type="entry name" value="Cysteine proteinases"/>
    <property type="match status" value="1"/>
</dbReference>
<dbReference type="InterPro" id="IPR036985">
    <property type="entry name" value="Transglutaminase-like_sf"/>
</dbReference>
<feature type="region of interest" description="Disordered" evidence="6">
    <location>
        <begin position="1"/>
        <end position="72"/>
    </location>
</feature>
<evidence type="ECO:0000256" key="2">
    <source>
        <dbReference type="ARBA" id="ARBA00009525"/>
    </source>
</evidence>
<dbReference type="SMART" id="SM01032">
    <property type="entry name" value="BHD_3"/>
    <property type="match status" value="1"/>
</dbReference>
<dbReference type="PANTHER" id="PTHR12135">
    <property type="entry name" value="DNA REPAIR PROTEIN XP-C / RAD4"/>
    <property type="match status" value="1"/>
</dbReference>
<dbReference type="Gene3D" id="3.30.70.2460">
    <property type="entry name" value="Rad4, beta-hairpin domain BHD3"/>
    <property type="match status" value="1"/>
</dbReference>
<organism evidence="10 11">
    <name type="scientific">Rosa chinensis</name>
    <name type="common">China rose</name>
    <dbReference type="NCBI Taxonomy" id="74649"/>
    <lineage>
        <taxon>Eukaryota</taxon>
        <taxon>Viridiplantae</taxon>
        <taxon>Streptophyta</taxon>
        <taxon>Embryophyta</taxon>
        <taxon>Tracheophyta</taxon>
        <taxon>Spermatophyta</taxon>
        <taxon>Magnoliopsida</taxon>
        <taxon>eudicotyledons</taxon>
        <taxon>Gunneridae</taxon>
        <taxon>Pentapetalae</taxon>
        <taxon>rosids</taxon>
        <taxon>fabids</taxon>
        <taxon>Rosales</taxon>
        <taxon>Rosaceae</taxon>
        <taxon>Rosoideae</taxon>
        <taxon>Rosoideae incertae sedis</taxon>
        <taxon>Rosa</taxon>
    </lineage>
</organism>
<dbReference type="GO" id="GO:0003684">
    <property type="term" value="F:damaged DNA binding"/>
    <property type="evidence" value="ECO:0007669"/>
    <property type="project" value="InterPro"/>
</dbReference>
<dbReference type="InterPro" id="IPR018326">
    <property type="entry name" value="Rad4_beta-hairpin_dom1"/>
</dbReference>
<evidence type="ECO:0000256" key="1">
    <source>
        <dbReference type="ARBA" id="ARBA00004123"/>
    </source>
</evidence>